<dbReference type="SUPFAM" id="SSF56954">
    <property type="entry name" value="Outer membrane efflux proteins (OEP)"/>
    <property type="match status" value="1"/>
</dbReference>
<dbReference type="AlphaFoldDB" id="A0A841PYQ1"/>
<name>A0A841PYQ1_9HYPH</name>
<evidence type="ECO:0000313" key="2">
    <source>
        <dbReference type="EMBL" id="MBB6413945.1"/>
    </source>
</evidence>
<dbReference type="InterPro" id="IPR003423">
    <property type="entry name" value="OMP_efflux"/>
</dbReference>
<dbReference type="GO" id="GO:0015562">
    <property type="term" value="F:efflux transmembrane transporter activity"/>
    <property type="evidence" value="ECO:0007669"/>
    <property type="project" value="InterPro"/>
</dbReference>
<sequence>MKLIRLTVPGYLVLLVGCSLSSTYHRPELPAGPRWSTATTAGAVQASADCWWQAFGDPNLDKLVGDVLGRNNKVHLAANGAYGALLEADIAAHALLPSFNSRTELLGEEAAKSSASIDVSYEIDLWRKLAAKRDNADFKAYAKSEEYEAERHLAIAGTIDAYFKIAYANQLLTSAQASLADVKQTRALVRTKMAAGAVSDLELWQAEQKVEEQAATVSARTQERLVLRNKLIVLLNGAPIPVPEPQRLPSKKLPPIQAGLPAGLLARRPDLRAAEARLRATLKDVDEIRAGFYPTISLTGGLNTSSPELLAFISDPVAMLSANAALSVLNLKDVKLKVAHSRALYEKEVLNFRSTLLKAFSEVADALGARADYAEQARRLRNALAPAQEVEQLQEAHYRSGGIGLGIWLDAQESRRAAELALAKVRLDQLLNDRSCTASWAAAPPGPDQIARAPRRRKG</sequence>
<dbReference type="Gene3D" id="1.20.1600.10">
    <property type="entry name" value="Outer membrane efflux proteins (OEP)"/>
    <property type="match status" value="1"/>
</dbReference>
<dbReference type="Gene3D" id="2.20.200.10">
    <property type="entry name" value="Outer membrane efflux proteins (OEP)"/>
    <property type="match status" value="1"/>
</dbReference>
<gene>
    <name evidence="2" type="ORF">HNQ71_006654</name>
</gene>
<keyword evidence="3" id="KW-1185">Reference proteome</keyword>
<comment type="similarity">
    <text evidence="1">Belongs to the outer membrane factor (OMF) (TC 1.B.17) family.</text>
</comment>
<evidence type="ECO:0000313" key="3">
    <source>
        <dbReference type="Proteomes" id="UP000556329"/>
    </source>
</evidence>
<reference evidence="2 3" key="1">
    <citation type="submission" date="2020-08" db="EMBL/GenBank/DDBJ databases">
        <title>Genomic Encyclopedia of Type Strains, Phase IV (KMG-IV): sequencing the most valuable type-strain genomes for metagenomic binning, comparative biology and taxonomic classification.</title>
        <authorList>
            <person name="Goeker M."/>
        </authorList>
    </citation>
    <scope>NUCLEOTIDE SEQUENCE [LARGE SCALE GENOMIC DNA]</scope>
    <source>
        <strain evidence="2 3">DSM 100039</strain>
    </source>
</reference>
<dbReference type="PANTHER" id="PTHR30203:SF32">
    <property type="entry name" value="CATION EFFLUX SYSTEM PROTEIN CUSC"/>
    <property type="match status" value="1"/>
</dbReference>
<dbReference type="EMBL" id="JACHEF010000011">
    <property type="protein sequence ID" value="MBB6413945.1"/>
    <property type="molecule type" value="Genomic_DNA"/>
</dbReference>
<organism evidence="2 3">
    <name type="scientific">Mesorhizobium sangaii</name>
    <dbReference type="NCBI Taxonomy" id="505389"/>
    <lineage>
        <taxon>Bacteria</taxon>
        <taxon>Pseudomonadati</taxon>
        <taxon>Pseudomonadota</taxon>
        <taxon>Alphaproteobacteria</taxon>
        <taxon>Hyphomicrobiales</taxon>
        <taxon>Phyllobacteriaceae</taxon>
        <taxon>Mesorhizobium</taxon>
    </lineage>
</organism>
<keyword evidence="2" id="KW-0449">Lipoprotein</keyword>
<dbReference type="Pfam" id="PF02321">
    <property type="entry name" value="OEP"/>
    <property type="match status" value="2"/>
</dbReference>
<protein>
    <submittedName>
        <fullName evidence="2">NodT family efflux transporter outer membrane factor (OMF) lipoprotein</fullName>
    </submittedName>
</protein>
<evidence type="ECO:0000256" key="1">
    <source>
        <dbReference type="ARBA" id="ARBA00007613"/>
    </source>
</evidence>
<dbReference type="InterPro" id="IPR010131">
    <property type="entry name" value="MdtP/NodT-like"/>
</dbReference>
<dbReference type="PANTHER" id="PTHR30203">
    <property type="entry name" value="OUTER MEMBRANE CATION EFFLUX PROTEIN"/>
    <property type="match status" value="1"/>
</dbReference>
<proteinExistence type="inferred from homology"/>
<dbReference type="RefSeq" id="WP_184878140.1">
    <property type="nucleotide sequence ID" value="NZ_JACHEF010000011.1"/>
</dbReference>
<dbReference type="PROSITE" id="PS51257">
    <property type="entry name" value="PROKAR_LIPOPROTEIN"/>
    <property type="match status" value="1"/>
</dbReference>
<dbReference type="Proteomes" id="UP000556329">
    <property type="component" value="Unassembled WGS sequence"/>
</dbReference>
<accession>A0A841PYQ1</accession>
<comment type="caution">
    <text evidence="2">The sequence shown here is derived from an EMBL/GenBank/DDBJ whole genome shotgun (WGS) entry which is preliminary data.</text>
</comment>